<evidence type="ECO:0000313" key="10">
    <source>
        <dbReference type="Proteomes" id="UP001314205"/>
    </source>
</evidence>
<dbReference type="PANTHER" id="PTHR21421">
    <property type="entry name" value="GUSTATORY RECEPTOR"/>
    <property type="match status" value="1"/>
</dbReference>
<gene>
    <name evidence="9" type="ORF">PARMNEM_LOCUS19006</name>
</gene>
<dbReference type="AlphaFoldDB" id="A0AAV1M1C3"/>
<evidence type="ECO:0000256" key="6">
    <source>
        <dbReference type="ARBA" id="ARBA00023136"/>
    </source>
</evidence>
<evidence type="ECO:0000256" key="5">
    <source>
        <dbReference type="ARBA" id="ARBA00022989"/>
    </source>
</evidence>
<evidence type="ECO:0000256" key="4">
    <source>
        <dbReference type="ARBA" id="ARBA00022692"/>
    </source>
</evidence>
<reference evidence="9 10" key="1">
    <citation type="submission" date="2023-11" db="EMBL/GenBank/DDBJ databases">
        <authorList>
            <person name="Hedman E."/>
            <person name="Englund M."/>
            <person name="Stromberg M."/>
            <person name="Nyberg Akerstrom W."/>
            <person name="Nylinder S."/>
            <person name="Jareborg N."/>
            <person name="Kallberg Y."/>
            <person name="Kronander E."/>
        </authorList>
    </citation>
    <scope>NUCLEOTIDE SEQUENCE [LARGE SCALE GENOMIC DNA]</scope>
</reference>
<evidence type="ECO:0000256" key="7">
    <source>
        <dbReference type="ARBA" id="ARBA00023170"/>
    </source>
</evidence>
<dbReference type="GO" id="GO:0005886">
    <property type="term" value="C:plasma membrane"/>
    <property type="evidence" value="ECO:0007669"/>
    <property type="project" value="UniProtKB-SubCell"/>
</dbReference>
<keyword evidence="6 8" id="KW-0472">Membrane</keyword>
<keyword evidence="5 8" id="KW-1133">Transmembrane helix</keyword>
<evidence type="ECO:0000256" key="8">
    <source>
        <dbReference type="SAM" id="Phobius"/>
    </source>
</evidence>
<feature type="transmembrane region" description="Helical" evidence="8">
    <location>
        <begin position="6"/>
        <end position="25"/>
    </location>
</feature>
<comment type="subcellular location">
    <subcellularLocation>
        <location evidence="1">Cell membrane</location>
        <topology evidence="1">Multi-pass membrane protein</topology>
    </subcellularLocation>
</comment>
<organism evidence="9 10">
    <name type="scientific">Parnassius mnemosyne</name>
    <name type="common">clouded apollo</name>
    <dbReference type="NCBI Taxonomy" id="213953"/>
    <lineage>
        <taxon>Eukaryota</taxon>
        <taxon>Metazoa</taxon>
        <taxon>Ecdysozoa</taxon>
        <taxon>Arthropoda</taxon>
        <taxon>Hexapoda</taxon>
        <taxon>Insecta</taxon>
        <taxon>Pterygota</taxon>
        <taxon>Neoptera</taxon>
        <taxon>Endopterygota</taxon>
        <taxon>Lepidoptera</taxon>
        <taxon>Glossata</taxon>
        <taxon>Ditrysia</taxon>
        <taxon>Papilionoidea</taxon>
        <taxon>Papilionidae</taxon>
        <taxon>Parnassiinae</taxon>
        <taxon>Parnassini</taxon>
        <taxon>Parnassius</taxon>
        <taxon>Driopa</taxon>
    </lineage>
</organism>
<evidence type="ECO:0000313" key="9">
    <source>
        <dbReference type="EMBL" id="CAK1600222.1"/>
    </source>
</evidence>
<comment type="similarity">
    <text evidence="2">Belongs to the insect chemoreceptor superfamily. Gustatory receptor (GR) family. Gr5a subfamily.</text>
</comment>
<evidence type="ECO:0008006" key="11">
    <source>
        <dbReference type="Google" id="ProtNLM"/>
    </source>
</evidence>
<comment type="caution">
    <text evidence="9">The sequence shown here is derived from an EMBL/GenBank/DDBJ whole genome shotgun (WGS) entry which is preliminary data.</text>
</comment>
<dbReference type="InterPro" id="IPR009318">
    <property type="entry name" value="Gustatory_rcpt"/>
</dbReference>
<sequence length="97" mass="11119">MPIIYLAFSTVVAIARAALLSLLLAHHHTLTREPLNLLHTVPASVYNYKMQRFMDQVFYSNLSLSGCKIFYVNRGSILSMIATIMKYELVLLQFPER</sequence>
<name>A0AAV1M1C3_9NEOP</name>
<protein>
    <recommendedName>
        <fullName evidence="11">Secreted protein</fullName>
    </recommendedName>
</protein>
<accession>A0AAV1M1C3</accession>
<keyword evidence="7" id="KW-0675">Receptor</keyword>
<proteinExistence type="inferred from homology"/>
<dbReference type="Pfam" id="PF06151">
    <property type="entry name" value="Trehalose_recp"/>
    <property type="match status" value="1"/>
</dbReference>
<evidence type="ECO:0000256" key="3">
    <source>
        <dbReference type="ARBA" id="ARBA00022475"/>
    </source>
</evidence>
<keyword evidence="10" id="KW-1185">Reference proteome</keyword>
<keyword evidence="3" id="KW-1003">Cell membrane</keyword>
<dbReference type="Proteomes" id="UP001314205">
    <property type="component" value="Unassembled WGS sequence"/>
</dbReference>
<dbReference type="GO" id="GO:0008527">
    <property type="term" value="F:taste receptor activity"/>
    <property type="evidence" value="ECO:0007669"/>
    <property type="project" value="InterPro"/>
</dbReference>
<evidence type="ECO:0000256" key="1">
    <source>
        <dbReference type="ARBA" id="ARBA00004651"/>
    </source>
</evidence>
<evidence type="ECO:0000256" key="2">
    <source>
        <dbReference type="ARBA" id="ARBA00005327"/>
    </source>
</evidence>
<dbReference type="PANTHER" id="PTHR21421:SF29">
    <property type="entry name" value="GUSTATORY RECEPTOR 5A FOR TREHALOSE-RELATED"/>
    <property type="match status" value="1"/>
</dbReference>
<keyword evidence="4 8" id="KW-0812">Transmembrane</keyword>
<dbReference type="EMBL" id="CAVLGL010000115">
    <property type="protein sequence ID" value="CAK1600222.1"/>
    <property type="molecule type" value="Genomic_DNA"/>
</dbReference>
<dbReference type="GO" id="GO:0050916">
    <property type="term" value="P:sensory perception of sweet taste"/>
    <property type="evidence" value="ECO:0007669"/>
    <property type="project" value="UniProtKB-ARBA"/>
</dbReference>